<name>A0A0N7H8C6_MYCFO</name>
<dbReference type="InterPro" id="IPR032710">
    <property type="entry name" value="NTF2-like_dom_sf"/>
</dbReference>
<organism evidence="2 3">
    <name type="scientific">Mycolicibacterium fortuitum</name>
    <name type="common">Mycobacterium fortuitum</name>
    <dbReference type="NCBI Taxonomy" id="1766"/>
    <lineage>
        <taxon>Bacteria</taxon>
        <taxon>Bacillati</taxon>
        <taxon>Actinomycetota</taxon>
        <taxon>Actinomycetes</taxon>
        <taxon>Mycobacteriales</taxon>
        <taxon>Mycobacteriaceae</taxon>
        <taxon>Mycolicibacterium</taxon>
    </lineage>
</organism>
<protein>
    <recommendedName>
        <fullName evidence="1">SnoaL-like domain-containing protein</fullName>
    </recommendedName>
</protein>
<dbReference type="SUPFAM" id="SSF54427">
    <property type="entry name" value="NTF2-like"/>
    <property type="match status" value="1"/>
</dbReference>
<dbReference type="InterPro" id="IPR037401">
    <property type="entry name" value="SnoaL-like"/>
</dbReference>
<dbReference type="Pfam" id="PF12680">
    <property type="entry name" value="SnoaL_2"/>
    <property type="match status" value="1"/>
</dbReference>
<feature type="domain" description="SnoaL-like" evidence="1">
    <location>
        <begin position="2"/>
        <end position="85"/>
    </location>
</feature>
<dbReference type="Proteomes" id="UP000057134">
    <property type="component" value="Chromosome"/>
</dbReference>
<evidence type="ECO:0000313" key="3">
    <source>
        <dbReference type="Proteomes" id="UP000057134"/>
    </source>
</evidence>
<evidence type="ECO:0000313" key="2">
    <source>
        <dbReference type="EMBL" id="ALI25847.1"/>
    </source>
</evidence>
<proteinExistence type="predicted"/>
<accession>A0A0N7H8C6</accession>
<evidence type="ECO:0000259" key="1">
    <source>
        <dbReference type="Pfam" id="PF12680"/>
    </source>
</evidence>
<dbReference type="EMBL" id="CP011269">
    <property type="protein sequence ID" value="ALI25847.1"/>
    <property type="molecule type" value="Genomic_DNA"/>
</dbReference>
<dbReference type="KEGG" id="mft:XA26_20010"/>
<gene>
    <name evidence="2" type="ORF">XA26_20010</name>
</gene>
<dbReference type="STRING" id="1766.XA26_20010"/>
<sequence>MSYFDHDVVLHEAESLPYGGDHAGIDAMGAALMQILAAAEVLAVEHQYVDGDTVINMGRIRMRSTGREVRVAEIWRFANGKVVEMTPFYWDTAAIIEDLARADA</sequence>
<dbReference type="Gene3D" id="3.10.450.50">
    <property type="match status" value="1"/>
</dbReference>
<reference evidence="2 3" key="1">
    <citation type="journal article" date="2015" name="MBio">
        <title>Enzymatic Degradation of Phenazines Can Generate Energy and Protect Sensitive Organisms from Toxicity.</title>
        <authorList>
            <person name="Costa K.C."/>
            <person name="Bergkessel M."/>
            <person name="Saunders S."/>
            <person name="Korlach J."/>
            <person name="Newman D.K."/>
        </authorList>
    </citation>
    <scope>NUCLEOTIDE SEQUENCE [LARGE SCALE GENOMIC DNA]</scope>
    <source>
        <strain evidence="2 3">CT6</strain>
    </source>
</reference>
<keyword evidence="3" id="KW-1185">Reference proteome</keyword>
<dbReference type="AlphaFoldDB" id="A0A0N7H8C6"/>
<dbReference type="PATRIC" id="fig|1766.6.peg.1987"/>